<dbReference type="InterPro" id="IPR036388">
    <property type="entry name" value="WH-like_DNA-bd_sf"/>
</dbReference>
<dbReference type="Proteomes" id="UP000006659">
    <property type="component" value="Chromosome"/>
</dbReference>
<gene>
    <name evidence="2" type="ordered locus">CVAR_2855</name>
</gene>
<feature type="domain" description="HTH cro/C1-type" evidence="1">
    <location>
        <begin position="98"/>
        <end position="152"/>
    </location>
</feature>
<sequence length="161" mass="17896">MNTATAPHTAGPDIDAEAAEFRRLTGVMRALNHDAEKVRSTRDMTVYRLLVDSGLTQAQLADVLGVSPATVQASVRNARQEELPELNFSDTYQQGRWLRELRLRQSMTKQDLARNLGVPKSWVDDVESGDARLGDGRVPRAFDALGADVRRFQAYGWPDNA</sequence>
<evidence type="ECO:0000313" key="3">
    <source>
        <dbReference type="Proteomes" id="UP000006659"/>
    </source>
</evidence>
<name>G0HH45_CORVD</name>
<dbReference type="KEGG" id="cva:CVAR_2855"/>
<dbReference type="SUPFAM" id="SSF47413">
    <property type="entry name" value="lambda repressor-like DNA-binding domains"/>
    <property type="match status" value="1"/>
</dbReference>
<dbReference type="GO" id="GO:0003677">
    <property type="term" value="F:DNA binding"/>
    <property type="evidence" value="ECO:0007669"/>
    <property type="project" value="InterPro"/>
</dbReference>
<dbReference type="CDD" id="cd00093">
    <property type="entry name" value="HTH_XRE"/>
    <property type="match status" value="1"/>
</dbReference>
<evidence type="ECO:0000259" key="1">
    <source>
        <dbReference type="PROSITE" id="PS50943"/>
    </source>
</evidence>
<dbReference type="InterPro" id="IPR001387">
    <property type="entry name" value="Cro/C1-type_HTH"/>
</dbReference>
<accession>G0HH45</accession>
<proteinExistence type="predicted"/>
<evidence type="ECO:0000313" key="2">
    <source>
        <dbReference type="EMBL" id="AEK38195.1"/>
    </source>
</evidence>
<dbReference type="Pfam" id="PF13412">
    <property type="entry name" value="HTH_24"/>
    <property type="match status" value="1"/>
</dbReference>
<reference evidence="2 3" key="1">
    <citation type="journal article" date="2011" name="BMC Genomics">
        <title>Complete genome sequence of Corynebacterium variabile DSM 44702 isolated from the surface of smear-ripened cheeses and insights into cheese ripening and flavor generation.</title>
        <authorList>
            <person name="Schroeder J."/>
            <person name="Maus I."/>
            <person name="Trost E."/>
            <person name="Tauch A."/>
        </authorList>
    </citation>
    <scope>NUCLEOTIDE SEQUENCE [LARGE SCALE GENOMIC DNA]</scope>
    <source>
        <strain evidence="3">DSM 44702 / JCM 12073 / NCIMB 30131</strain>
    </source>
</reference>
<dbReference type="HOGENOM" id="CLU_1640929_0_0_11"/>
<dbReference type="SMART" id="SM00530">
    <property type="entry name" value="HTH_XRE"/>
    <property type="match status" value="2"/>
</dbReference>
<dbReference type="EMBL" id="CP002917">
    <property type="protein sequence ID" value="AEK38195.1"/>
    <property type="molecule type" value="Genomic_DNA"/>
</dbReference>
<dbReference type="Pfam" id="PF13560">
    <property type="entry name" value="HTH_31"/>
    <property type="match status" value="1"/>
</dbReference>
<dbReference type="STRING" id="858619.CVAR_2855"/>
<dbReference type="PROSITE" id="PS50943">
    <property type="entry name" value="HTH_CROC1"/>
    <property type="match status" value="1"/>
</dbReference>
<protein>
    <recommendedName>
        <fullName evidence="1">HTH cro/C1-type domain-containing protein</fullName>
    </recommendedName>
</protein>
<dbReference type="RefSeq" id="WP_014011328.1">
    <property type="nucleotide sequence ID" value="NC_015859.1"/>
</dbReference>
<dbReference type="Gene3D" id="1.10.10.10">
    <property type="entry name" value="Winged helix-like DNA-binding domain superfamily/Winged helix DNA-binding domain"/>
    <property type="match status" value="1"/>
</dbReference>
<dbReference type="InterPro" id="IPR010982">
    <property type="entry name" value="Lambda_DNA-bd_dom_sf"/>
</dbReference>
<dbReference type="Gene3D" id="1.10.260.40">
    <property type="entry name" value="lambda repressor-like DNA-binding domains"/>
    <property type="match status" value="1"/>
</dbReference>
<dbReference type="AlphaFoldDB" id="G0HH45"/>
<organism evidence="2 3">
    <name type="scientific">Corynebacterium variabile (strain DSM 44702 / CIP 107183 / JCM 12073 / NCIMB 30131)</name>
    <name type="common">Corynebacterium mooreparkense</name>
    <dbReference type="NCBI Taxonomy" id="858619"/>
    <lineage>
        <taxon>Bacteria</taxon>
        <taxon>Bacillati</taxon>
        <taxon>Actinomycetota</taxon>
        <taxon>Actinomycetes</taxon>
        <taxon>Mycobacteriales</taxon>
        <taxon>Corynebacteriaceae</taxon>
        <taxon>Corynebacterium</taxon>
    </lineage>
</organism>